<reference evidence="5" key="2">
    <citation type="submission" date="2020-09" db="EMBL/GenBank/DDBJ databases">
        <authorList>
            <person name="Sun Q."/>
            <person name="Ohkuma M."/>
        </authorList>
    </citation>
    <scope>NUCLEOTIDE SEQUENCE</scope>
    <source>
        <strain evidence="5">JCM 3313</strain>
    </source>
</reference>
<dbReference type="GO" id="GO:0006545">
    <property type="term" value="P:glycine biosynthetic process"/>
    <property type="evidence" value="ECO:0007669"/>
    <property type="project" value="TreeGrafter"/>
</dbReference>
<dbReference type="Pfam" id="PF01212">
    <property type="entry name" value="Beta_elim_lyase"/>
    <property type="match status" value="1"/>
</dbReference>
<evidence type="ECO:0000256" key="3">
    <source>
        <dbReference type="ARBA" id="ARBA00022898"/>
    </source>
</evidence>
<dbReference type="GO" id="GO:0008732">
    <property type="term" value="F:L-allo-threonine aldolase activity"/>
    <property type="evidence" value="ECO:0007669"/>
    <property type="project" value="TreeGrafter"/>
</dbReference>
<dbReference type="AlphaFoldDB" id="A0A918AMT0"/>
<keyword evidence="6" id="KW-1185">Reference proteome</keyword>
<dbReference type="InterPro" id="IPR015421">
    <property type="entry name" value="PyrdxlP-dep_Trfase_major"/>
</dbReference>
<evidence type="ECO:0000259" key="4">
    <source>
        <dbReference type="Pfam" id="PF01212"/>
    </source>
</evidence>
<accession>A0A918AMT0</accession>
<dbReference type="EMBL" id="BMRG01000004">
    <property type="protein sequence ID" value="GGP53331.1"/>
    <property type="molecule type" value="Genomic_DNA"/>
</dbReference>
<evidence type="ECO:0000313" key="5">
    <source>
        <dbReference type="EMBL" id="GGP53331.1"/>
    </source>
</evidence>
<dbReference type="RefSeq" id="WP_189223552.1">
    <property type="nucleotide sequence ID" value="NZ_BMRG01000004.1"/>
</dbReference>
<sequence length="346" mass="38185">MAEIRRSLVAHAPLRRDPHKILSRLLERVPPGTRPDAPVAELEERIAGLLGKPAALFFPTGTMAQQTALRVHADRRGRPTFAAHPQCHLALWENNGYSAVHGLRFQPVGDHNGLITLDDLHEVREPLSALLLELPQREIGGLLPPWDDLVAQTGWAAERGIARHVDGARLWESQPYYDRPFSEIAALFDTVYVSLYKGLEGVRGAVLAGEQDVIDEASVWRRRLGGDIPDAWPLAVAALMGLDEVLPRMAEFRDHAVALAAAINADGFARTVPEVPCTPMFHLLLPMSRQEAEAAARELVEERGIHLFTRAQSTTDPRVSKVEVTVGVNGMGFDPQELVELLRALR</sequence>
<comment type="caution">
    <text evidence="5">The sequence shown here is derived from an EMBL/GenBank/DDBJ whole genome shotgun (WGS) entry which is preliminary data.</text>
</comment>
<dbReference type="Proteomes" id="UP000639606">
    <property type="component" value="Unassembled WGS sequence"/>
</dbReference>
<dbReference type="InterPro" id="IPR015424">
    <property type="entry name" value="PyrdxlP-dep_Trfase"/>
</dbReference>
<evidence type="ECO:0000256" key="2">
    <source>
        <dbReference type="ARBA" id="ARBA00006966"/>
    </source>
</evidence>
<feature type="domain" description="Aromatic amino acid beta-eliminating lyase/threonine aldolase" evidence="4">
    <location>
        <begin position="36"/>
        <end position="268"/>
    </location>
</feature>
<evidence type="ECO:0000256" key="1">
    <source>
        <dbReference type="ARBA" id="ARBA00001933"/>
    </source>
</evidence>
<evidence type="ECO:0000313" key="6">
    <source>
        <dbReference type="Proteomes" id="UP000639606"/>
    </source>
</evidence>
<gene>
    <name evidence="5" type="ORF">GCM10010185_26840</name>
</gene>
<keyword evidence="3" id="KW-0663">Pyridoxal phosphate</keyword>
<dbReference type="GO" id="GO:0005829">
    <property type="term" value="C:cytosol"/>
    <property type="evidence" value="ECO:0007669"/>
    <property type="project" value="TreeGrafter"/>
</dbReference>
<dbReference type="PANTHER" id="PTHR48097">
    <property type="entry name" value="L-THREONINE ALDOLASE-RELATED"/>
    <property type="match status" value="1"/>
</dbReference>
<dbReference type="SUPFAM" id="SSF53383">
    <property type="entry name" value="PLP-dependent transferases"/>
    <property type="match status" value="1"/>
</dbReference>
<protein>
    <recommendedName>
        <fullName evidence="4">Aromatic amino acid beta-eliminating lyase/threonine aldolase domain-containing protein</fullName>
    </recommendedName>
</protein>
<dbReference type="Gene3D" id="3.90.1150.10">
    <property type="entry name" value="Aspartate Aminotransferase, domain 1"/>
    <property type="match status" value="1"/>
</dbReference>
<reference evidence="5" key="1">
    <citation type="journal article" date="2014" name="Int. J. Syst. Evol. Microbiol.">
        <title>Complete genome sequence of Corynebacterium casei LMG S-19264T (=DSM 44701T), isolated from a smear-ripened cheese.</title>
        <authorList>
            <consortium name="US DOE Joint Genome Institute (JGI-PGF)"/>
            <person name="Walter F."/>
            <person name="Albersmeier A."/>
            <person name="Kalinowski J."/>
            <person name="Ruckert C."/>
        </authorList>
    </citation>
    <scope>NUCLEOTIDE SEQUENCE</scope>
    <source>
        <strain evidence="5">JCM 3313</strain>
    </source>
</reference>
<proteinExistence type="inferred from homology"/>
<comment type="cofactor">
    <cofactor evidence="1">
        <name>pyridoxal 5'-phosphate</name>
        <dbReference type="ChEBI" id="CHEBI:597326"/>
    </cofactor>
</comment>
<dbReference type="InterPro" id="IPR001597">
    <property type="entry name" value="ArAA_b-elim_lyase/Thr_aldolase"/>
</dbReference>
<dbReference type="PANTHER" id="PTHR48097:SF9">
    <property type="entry name" value="L-THREONINE ALDOLASE"/>
    <property type="match status" value="1"/>
</dbReference>
<dbReference type="Gene3D" id="3.40.640.10">
    <property type="entry name" value="Type I PLP-dependent aspartate aminotransferase-like (Major domain)"/>
    <property type="match status" value="1"/>
</dbReference>
<dbReference type="GO" id="GO:0006567">
    <property type="term" value="P:L-threonine catabolic process"/>
    <property type="evidence" value="ECO:0007669"/>
    <property type="project" value="TreeGrafter"/>
</dbReference>
<comment type="similarity">
    <text evidence="2">Belongs to the threonine aldolase family.</text>
</comment>
<dbReference type="InterPro" id="IPR015422">
    <property type="entry name" value="PyrdxlP-dep_Trfase_small"/>
</dbReference>
<organism evidence="5 6">
    <name type="scientific">Saccharothrix coeruleofusca</name>
    <dbReference type="NCBI Taxonomy" id="33919"/>
    <lineage>
        <taxon>Bacteria</taxon>
        <taxon>Bacillati</taxon>
        <taxon>Actinomycetota</taxon>
        <taxon>Actinomycetes</taxon>
        <taxon>Pseudonocardiales</taxon>
        <taxon>Pseudonocardiaceae</taxon>
        <taxon>Saccharothrix</taxon>
    </lineage>
</organism>
<name>A0A918AMT0_9PSEU</name>